<dbReference type="AlphaFoldDB" id="A0A4P6YXF1"/>
<dbReference type="Gene3D" id="1.10.287.760">
    <property type="entry name" value="YqgQ-like"/>
    <property type="match status" value="1"/>
</dbReference>
<organism evidence="1 2">
    <name type="scientific">Periweissella cryptocerci</name>
    <dbReference type="NCBI Taxonomy" id="2506420"/>
    <lineage>
        <taxon>Bacteria</taxon>
        <taxon>Bacillati</taxon>
        <taxon>Bacillota</taxon>
        <taxon>Bacilli</taxon>
        <taxon>Lactobacillales</taxon>
        <taxon>Lactobacillaceae</taxon>
        <taxon>Periweissella</taxon>
    </lineage>
</organism>
<proteinExistence type="predicted"/>
<dbReference type="Proteomes" id="UP000292886">
    <property type="component" value="Chromosome"/>
</dbReference>
<accession>A0A4P6YXF1</accession>
<dbReference type="KEGG" id="wei:EQG49_10655"/>
<dbReference type="SUPFAM" id="SSF158379">
    <property type="entry name" value="YqgQ-like"/>
    <property type="match status" value="1"/>
</dbReference>
<dbReference type="Pfam" id="PF06014">
    <property type="entry name" value="YqgQ-like"/>
    <property type="match status" value="1"/>
</dbReference>
<evidence type="ECO:0000313" key="1">
    <source>
        <dbReference type="EMBL" id="QBO37506.1"/>
    </source>
</evidence>
<reference evidence="2" key="1">
    <citation type="submission" date="2019-03" db="EMBL/GenBank/DDBJ databases">
        <title>Weissella sp. 26KH-42 Genome sequencing.</title>
        <authorList>
            <person name="Heo J."/>
            <person name="Kim S.-J."/>
            <person name="Kim J.-S."/>
            <person name="Hong S.-B."/>
            <person name="Kwon S.-W."/>
        </authorList>
    </citation>
    <scope>NUCLEOTIDE SEQUENCE [LARGE SCALE GENOMIC DNA]</scope>
    <source>
        <strain evidence="2">26KH-42</strain>
    </source>
</reference>
<name>A0A4P6YXF1_9LACO</name>
<dbReference type="EMBL" id="CP037940">
    <property type="protein sequence ID" value="QBO37506.1"/>
    <property type="molecule type" value="Genomic_DNA"/>
</dbReference>
<dbReference type="InterPro" id="IPR009256">
    <property type="entry name" value="YqgQ-like"/>
</dbReference>
<gene>
    <name evidence="1" type="ORF">EQG49_10655</name>
</gene>
<dbReference type="RefSeq" id="WP_133364583.1">
    <property type="nucleotide sequence ID" value="NZ_CP037940.1"/>
</dbReference>
<dbReference type="OrthoDB" id="2361671at2"/>
<protein>
    <submittedName>
        <fullName evidence="1">DUF910 family protein</fullName>
    </submittedName>
</protein>
<sequence>MNTYYDVLQLLKKYDIFIHVGKRLWDIELAALEIDNMHKSGLISDKEYARVKIILLHEHSLEEKQPTD</sequence>
<keyword evidence="2" id="KW-1185">Reference proteome</keyword>
<evidence type="ECO:0000313" key="2">
    <source>
        <dbReference type="Proteomes" id="UP000292886"/>
    </source>
</evidence>
<dbReference type="InterPro" id="IPR023164">
    <property type="entry name" value="YqgQ-like_sf"/>
</dbReference>